<protein>
    <submittedName>
        <fullName evidence="4">ABC transporter substrate-binding protein</fullName>
    </submittedName>
</protein>
<dbReference type="PANTHER" id="PTHR30061:SF50">
    <property type="entry name" value="MALTOSE_MALTODEXTRIN-BINDING PERIPLASMIC PROTEIN"/>
    <property type="match status" value="1"/>
</dbReference>
<evidence type="ECO:0000256" key="1">
    <source>
        <dbReference type="ARBA" id="ARBA00008520"/>
    </source>
</evidence>
<evidence type="ECO:0000313" key="4">
    <source>
        <dbReference type="EMBL" id="GAA4189528.1"/>
    </source>
</evidence>
<evidence type="ECO:0000256" key="3">
    <source>
        <dbReference type="ARBA" id="ARBA00022729"/>
    </source>
</evidence>
<dbReference type="CDD" id="cd14748">
    <property type="entry name" value="PBP2_UgpB"/>
    <property type="match status" value="1"/>
</dbReference>
<reference evidence="5" key="1">
    <citation type="journal article" date="2019" name="Int. J. Syst. Evol. Microbiol.">
        <title>The Global Catalogue of Microorganisms (GCM) 10K type strain sequencing project: providing services to taxonomists for standard genome sequencing and annotation.</title>
        <authorList>
            <consortium name="The Broad Institute Genomics Platform"/>
            <consortium name="The Broad Institute Genome Sequencing Center for Infectious Disease"/>
            <person name="Wu L."/>
            <person name="Ma J."/>
        </authorList>
    </citation>
    <scope>NUCLEOTIDE SEQUENCE [LARGE SCALE GENOMIC DNA]</scope>
    <source>
        <strain evidence="5">JCM 17593</strain>
    </source>
</reference>
<comment type="caution">
    <text evidence="4">The sequence shown here is derived from an EMBL/GenBank/DDBJ whole genome shotgun (WGS) entry which is preliminary data.</text>
</comment>
<proteinExistence type="inferred from homology"/>
<organism evidence="4 5">
    <name type="scientific">Gryllotalpicola kribbensis</name>
    <dbReference type="NCBI Taxonomy" id="993084"/>
    <lineage>
        <taxon>Bacteria</taxon>
        <taxon>Bacillati</taxon>
        <taxon>Actinomycetota</taxon>
        <taxon>Actinomycetes</taxon>
        <taxon>Micrococcales</taxon>
        <taxon>Microbacteriaceae</taxon>
        <taxon>Gryllotalpicola</taxon>
    </lineage>
</organism>
<dbReference type="Gene3D" id="3.40.190.10">
    <property type="entry name" value="Periplasmic binding protein-like II"/>
    <property type="match status" value="2"/>
</dbReference>
<keyword evidence="3" id="KW-0732">Signal</keyword>
<sequence>MWFPGNDPNESKYVEQTMVPKFERETGAKVDVTFVDYTNLSPKLNAAFAAGSAPDVFGHGAAAVADFVKNDRIEPLDSDVEKLSASDRKDLANALAGAKVDGKQYMIPLQMQGWLLMYNKKDFTEAGLDPNAPPTTWEAVKSDAEKLTKRDSSGKITRSGLLLQTEATGRQQSFATLIASAGGSQLNKKGTKATFDSAAGEKALQYFVSLYQGPDAVATNLGQDYLNEPTAQQPLVTGDAAMTIQTAQGASKIAAAYPNGDWGVVQPPKFAGQSEGYAFGGSGPGMMINKDSKNKTLAWKFIEFMIDPANYNGYIKTIGGVPNRSSALSTAYVKNSPVLGAWLKASSQWVPNPNVPNWVQARDTLDKYLEQALNKVVTPKQALKQAASEVDGILSANG</sequence>
<evidence type="ECO:0000313" key="5">
    <source>
        <dbReference type="Proteomes" id="UP001500213"/>
    </source>
</evidence>
<keyword evidence="2" id="KW-0813">Transport</keyword>
<dbReference type="EMBL" id="BAABBX010000014">
    <property type="protein sequence ID" value="GAA4189528.1"/>
    <property type="molecule type" value="Genomic_DNA"/>
</dbReference>
<dbReference type="InterPro" id="IPR006059">
    <property type="entry name" value="SBP"/>
</dbReference>
<accession>A0ABP8ASX0</accession>
<keyword evidence="5" id="KW-1185">Reference proteome</keyword>
<dbReference type="SUPFAM" id="SSF53850">
    <property type="entry name" value="Periplasmic binding protein-like II"/>
    <property type="match status" value="1"/>
</dbReference>
<dbReference type="PANTHER" id="PTHR30061">
    <property type="entry name" value="MALTOSE-BINDING PERIPLASMIC PROTEIN"/>
    <property type="match status" value="1"/>
</dbReference>
<dbReference type="Proteomes" id="UP001500213">
    <property type="component" value="Unassembled WGS sequence"/>
</dbReference>
<evidence type="ECO:0000256" key="2">
    <source>
        <dbReference type="ARBA" id="ARBA00022448"/>
    </source>
</evidence>
<comment type="similarity">
    <text evidence="1">Belongs to the bacterial solute-binding protein 1 family.</text>
</comment>
<name>A0ABP8ASX0_9MICO</name>
<dbReference type="Pfam" id="PF01547">
    <property type="entry name" value="SBP_bac_1"/>
    <property type="match status" value="1"/>
</dbReference>
<gene>
    <name evidence="4" type="ORF">GCM10022288_17490</name>
</gene>